<dbReference type="AlphaFoldDB" id="K4P132"/>
<dbReference type="CDD" id="cd02440">
    <property type="entry name" value="AdoMet_MTases"/>
    <property type="match status" value="1"/>
</dbReference>
<feature type="binding site" evidence="3">
    <location>
        <position position="97"/>
    </location>
    <ligand>
        <name>S-adenosyl-L-homocysteine</name>
        <dbReference type="ChEBI" id="CHEBI:57856"/>
    </ligand>
</feature>
<evidence type="ECO:0000313" key="2">
    <source>
        <dbReference type="EMBL" id="AFV52159.1"/>
    </source>
</evidence>
<organism evidence="2">
    <name type="scientific">Streptoalloteichus sp. ATCC 53650</name>
    <dbReference type="NCBI Taxonomy" id="756733"/>
    <lineage>
        <taxon>Bacteria</taxon>
        <taxon>Bacillati</taxon>
        <taxon>Actinomycetota</taxon>
        <taxon>Actinomycetes</taxon>
        <taxon>Pseudonocardiales</taxon>
        <taxon>Pseudonocardiaceae</taxon>
        <taxon>Streptoalloteichus</taxon>
    </lineage>
</organism>
<sequence>MAVGSTSVYGDALGEVYDLFYRGRGKDFAAEAEWVRRVVRERRPGARSLLDVACGTGEHLAHLVEHFPDAAGVELSPAMRAAAERKLTATPVHQADMFDFDLGRVFDAVCCLTGSIAYAADTAELARAVRAMARHLPVGGVLVIDPWWSPGTFLDGHIAHDVVEGEGRTVVRLSRSHRIGDVSRHEAHYLAADATGVRHFSQVQDLTLFPAEDYLAALAAAGCEPEHLTDVGQPRRGLFVGVRREGGR</sequence>
<dbReference type="Gene3D" id="2.20.130.10">
    <property type="entry name" value="CAC2371-like domains"/>
    <property type="match status" value="1"/>
</dbReference>
<dbReference type="InterPro" id="IPR029063">
    <property type="entry name" value="SAM-dependent_MTases_sf"/>
</dbReference>
<evidence type="ECO:0000259" key="1">
    <source>
        <dbReference type="Pfam" id="PF13649"/>
    </source>
</evidence>
<dbReference type="Gene3D" id="3.40.50.150">
    <property type="entry name" value="Vaccinia Virus protein VP39"/>
    <property type="match status" value="1"/>
</dbReference>
<keyword evidence="3" id="KW-0002">3D-structure</keyword>
<dbReference type="InterPro" id="IPR050508">
    <property type="entry name" value="Methyltransf_Superfamily"/>
</dbReference>
<feature type="domain" description="Methyltransferase" evidence="1">
    <location>
        <begin position="50"/>
        <end position="140"/>
    </location>
</feature>
<dbReference type="GO" id="GO:0008168">
    <property type="term" value="F:methyltransferase activity"/>
    <property type="evidence" value="ECO:0007669"/>
    <property type="project" value="UniProtKB-KW"/>
</dbReference>
<dbReference type="InterPro" id="IPR041698">
    <property type="entry name" value="Methyltransf_25"/>
</dbReference>
<feature type="binding site" evidence="3">
    <location>
        <position position="113"/>
    </location>
    <ligand>
        <name>S-adenosyl-L-homocysteine</name>
        <dbReference type="ChEBI" id="CHEBI:57856"/>
    </ligand>
</feature>
<dbReference type="PDB" id="5BSZ">
    <property type="method" value="X-ray"/>
    <property type="resolution" value="2.00 A"/>
    <property type="chains" value="A=1-248"/>
</dbReference>
<dbReference type="SUPFAM" id="SSF53335">
    <property type="entry name" value="S-adenosyl-L-methionine-dependent methyltransferases"/>
    <property type="match status" value="1"/>
</dbReference>
<keyword evidence="2" id="KW-0489">Methyltransferase</keyword>
<feature type="binding site" evidence="3">
    <location>
        <position position="74"/>
    </location>
    <ligand>
        <name>S-adenosyl-L-homocysteine</name>
        <dbReference type="ChEBI" id="CHEBI:57856"/>
    </ligand>
</feature>
<reference evidence="3" key="2">
    <citation type="journal article" date="2015" name="Protein Sci.">
        <title>Molecular architecture of KedS8, a sugar N-methyltransferase from Streptoalloteichus sp. ATCC 53650.</title>
        <authorList>
            <person name="Delvaux N.A."/>
            <person name="Thoden J.B."/>
            <person name="Holden H.M."/>
        </authorList>
    </citation>
    <scope>X-RAY CRYSTALLOGRAPHY (2.00 ANGSTROMS) IN COMPLEX WITH S-ADENOSYL-L-HOMOCYSTEINE</scope>
</reference>
<accession>K4P132</accession>
<protein>
    <submittedName>
        <fullName evidence="2">N-methyltransferase</fullName>
    </submittedName>
</protein>
<dbReference type="GO" id="GO:0032259">
    <property type="term" value="P:methylation"/>
    <property type="evidence" value="ECO:0007669"/>
    <property type="project" value="UniProtKB-KW"/>
</dbReference>
<feature type="binding site" evidence="3">
    <location>
        <position position="96"/>
    </location>
    <ligand>
        <name>S-adenosyl-L-homocysteine</name>
        <dbReference type="ChEBI" id="CHEBI:57856"/>
    </ligand>
</feature>
<proteinExistence type="evidence at protein level"/>
<dbReference type="EvolutionaryTrace" id="K4P132"/>
<name>K4P132_9PSEU</name>
<keyword evidence="2" id="KW-0808">Transferase</keyword>
<dbReference type="Pfam" id="PF13649">
    <property type="entry name" value="Methyltransf_25"/>
    <property type="match status" value="1"/>
</dbReference>
<dbReference type="EMBL" id="JX679499">
    <property type="protein sequence ID" value="AFV52159.1"/>
    <property type="molecule type" value="Genomic_DNA"/>
</dbReference>
<evidence type="ECO:0007829" key="3">
    <source>
        <dbReference type="PDB" id="5BSZ"/>
    </source>
</evidence>
<feature type="binding site" evidence="3">
    <location>
        <position position="14"/>
    </location>
    <ligand>
        <name>S-adenosyl-L-homocysteine</name>
        <dbReference type="ChEBI" id="CHEBI:57856"/>
    </ligand>
</feature>
<dbReference type="PANTHER" id="PTHR42912">
    <property type="entry name" value="METHYLTRANSFERASE"/>
    <property type="match status" value="1"/>
</dbReference>
<dbReference type="PDBsum" id="5BSZ"/>
<reference evidence="2" key="1">
    <citation type="journal article" date="2013" name="Proc. Natl. Acad. Sci. U.S.A.">
        <title>A new member of the 4-methylideneimidazole-5-one-containing aminomutase family from the enediyne kedarcidin biosynthetic pathway.</title>
        <authorList>
            <person name="Huang S.X."/>
            <person name="Lohman J.R."/>
            <person name="Huang T."/>
            <person name="Shen B."/>
        </authorList>
    </citation>
    <scope>NUCLEOTIDE SEQUENCE</scope>
    <source>
        <strain evidence="2">ATCC 53650</strain>
    </source>
</reference>
<dbReference type="SMR" id="K4P132"/>
<dbReference type="PANTHER" id="PTHR42912:SF80">
    <property type="entry name" value="METHYLTRANSFERASE DOMAIN-CONTAINING PROTEIN"/>
    <property type="match status" value="1"/>
</dbReference>